<evidence type="ECO:0000313" key="2">
    <source>
        <dbReference type="EMBL" id="PHT67470.1"/>
    </source>
</evidence>
<dbReference type="NCBIfam" id="TIGR01640">
    <property type="entry name" value="F_box_assoc_1"/>
    <property type="match status" value="1"/>
</dbReference>
<evidence type="ECO:0000259" key="1">
    <source>
        <dbReference type="Pfam" id="PF08268"/>
    </source>
</evidence>
<name>A0A2G2YCL3_CAPAN</name>
<protein>
    <recommendedName>
        <fullName evidence="1">F-box associated beta-propeller type 3 domain-containing protein</fullName>
    </recommendedName>
</protein>
<keyword evidence="3" id="KW-1185">Reference proteome</keyword>
<proteinExistence type="predicted"/>
<comment type="caution">
    <text evidence="2">The sequence shown here is derived from an EMBL/GenBank/DDBJ whole genome shotgun (WGS) entry which is preliminary data.</text>
</comment>
<organism evidence="2 3">
    <name type="scientific">Capsicum annuum</name>
    <name type="common">Capsicum pepper</name>
    <dbReference type="NCBI Taxonomy" id="4072"/>
    <lineage>
        <taxon>Eukaryota</taxon>
        <taxon>Viridiplantae</taxon>
        <taxon>Streptophyta</taxon>
        <taxon>Embryophyta</taxon>
        <taxon>Tracheophyta</taxon>
        <taxon>Spermatophyta</taxon>
        <taxon>Magnoliopsida</taxon>
        <taxon>eudicotyledons</taxon>
        <taxon>Gunneridae</taxon>
        <taxon>Pentapetalae</taxon>
        <taxon>asterids</taxon>
        <taxon>lamiids</taxon>
        <taxon>Solanales</taxon>
        <taxon>Solanaceae</taxon>
        <taxon>Solanoideae</taxon>
        <taxon>Capsiceae</taxon>
        <taxon>Capsicum</taxon>
    </lineage>
</organism>
<dbReference type="AlphaFoldDB" id="A0A2G2YCL3"/>
<reference evidence="2 3" key="1">
    <citation type="journal article" date="2014" name="Nat. Genet.">
        <title>Genome sequence of the hot pepper provides insights into the evolution of pungency in Capsicum species.</title>
        <authorList>
            <person name="Kim S."/>
            <person name="Park M."/>
            <person name="Yeom S.I."/>
            <person name="Kim Y.M."/>
            <person name="Lee J.M."/>
            <person name="Lee H.A."/>
            <person name="Seo E."/>
            <person name="Choi J."/>
            <person name="Cheong K."/>
            <person name="Kim K.T."/>
            <person name="Jung K."/>
            <person name="Lee G.W."/>
            <person name="Oh S.K."/>
            <person name="Bae C."/>
            <person name="Kim S.B."/>
            <person name="Lee H.Y."/>
            <person name="Kim S.Y."/>
            <person name="Kim M.S."/>
            <person name="Kang B.C."/>
            <person name="Jo Y.D."/>
            <person name="Yang H.B."/>
            <person name="Jeong H.J."/>
            <person name="Kang W.H."/>
            <person name="Kwon J.K."/>
            <person name="Shin C."/>
            <person name="Lim J.Y."/>
            <person name="Park J.H."/>
            <person name="Huh J.H."/>
            <person name="Kim J.S."/>
            <person name="Kim B.D."/>
            <person name="Cohen O."/>
            <person name="Paran I."/>
            <person name="Suh M.C."/>
            <person name="Lee S.B."/>
            <person name="Kim Y.K."/>
            <person name="Shin Y."/>
            <person name="Noh S.J."/>
            <person name="Park J."/>
            <person name="Seo Y.S."/>
            <person name="Kwon S.Y."/>
            <person name="Kim H.A."/>
            <person name="Park J.M."/>
            <person name="Kim H.J."/>
            <person name="Choi S.B."/>
            <person name="Bosland P.W."/>
            <person name="Reeves G."/>
            <person name="Jo S.H."/>
            <person name="Lee B.W."/>
            <person name="Cho H.T."/>
            <person name="Choi H.S."/>
            <person name="Lee M.S."/>
            <person name="Yu Y."/>
            <person name="Do Choi Y."/>
            <person name="Park B.S."/>
            <person name="van Deynze A."/>
            <person name="Ashrafi H."/>
            <person name="Hill T."/>
            <person name="Kim W.T."/>
            <person name="Pai H.S."/>
            <person name="Ahn H.K."/>
            <person name="Yeam I."/>
            <person name="Giovannoni J.J."/>
            <person name="Rose J.K."/>
            <person name="Sorensen I."/>
            <person name="Lee S.J."/>
            <person name="Kim R.W."/>
            <person name="Choi I.Y."/>
            <person name="Choi B.S."/>
            <person name="Lim J.S."/>
            <person name="Lee Y.H."/>
            <person name="Choi D."/>
        </authorList>
    </citation>
    <scope>NUCLEOTIDE SEQUENCE [LARGE SCALE GENOMIC DNA]</scope>
    <source>
        <strain evidence="3">cv. CM334</strain>
    </source>
</reference>
<dbReference type="Pfam" id="PF08268">
    <property type="entry name" value="FBA_3"/>
    <property type="match status" value="1"/>
</dbReference>
<reference evidence="2 3" key="2">
    <citation type="journal article" date="2017" name="Genome Biol.">
        <title>New reference genome sequences of hot pepper reveal the massive evolution of plant disease-resistance genes by retroduplication.</title>
        <authorList>
            <person name="Kim S."/>
            <person name="Park J."/>
            <person name="Yeom S.I."/>
            <person name="Kim Y.M."/>
            <person name="Seo E."/>
            <person name="Kim K.T."/>
            <person name="Kim M.S."/>
            <person name="Lee J.M."/>
            <person name="Cheong K."/>
            <person name="Shin H.S."/>
            <person name="Kim S.B."/>
            <person name="Han K."/>
            <person name="Lee J."/>
            <person name="Park M."/>
            <person name="Lee H.A."/>
            <person name="Lee H.Y."/>
            <person name="Lee Y."/>
            <person name="Oh S."/>
            <person name="Lee J.H."/>
            <person name="Choi E."/>
            <person name="Choi E."/>
            <person name="Lee S.E."/>
            <person name="Jeon J."/>
            <person name="Kim H."/>
            <person name="Choi G."/>
            <person name="Song H."/>
            <person name="Lee J."/>
            <person name="Lee S.C."/>
            <person name="Kwon J.K."/>
            <person name="Lee H.Y."/>
            <person name="Koo N."/>
            <person name="Hong Y."/>
            <person name="Kim R.W."/>
            <person name="Kang W.H."/>
            <person name="Huh J.H."/>
            <person name="Kang B.C."/>
            <person name="Yang T.J."/>
            <person name="Lee Y.H."/>
            <person name="Bennetzen J.L."/>
            <person name="Choi D."/>
        </authorList>
    </citation>
    <scope>NUCLEOTIDE SEQUENCE [LARGE SCALE GENOMIC DNA]</scope>
    <source>
        <strain evidence="3">cv. CM334</strain>
    </source>
</reference>
<dbReference type="EMBL" id="AYRZ02000011">
    <property type="protein sequence ID" value="PHT67470.1"/>
    <property type="molecule type" value="Genomic_DNA"/>
</dbReference>
<dbReference type="InterPro" id="IPR013187">
    <property type="entry name" value="F-box-assoc_dom_typ3"/>
</dbReference>
<dbReference type="PANTHER" id="PTHR31111">
    <property type="entry name" value="BNAA05G37150D PROTEIN-RELATED"/>
    <property type="match status" value="1"/>
</dbReference>
<accession>A0A2G2YCL3</accession>
<dbReference type="PANTHER" id="PTHR31111:SF131">
    <property type="entry name" value="F-BOX PROTEIN"/>
    <property type="match status" value="1"/>
</dbReference>
<gene>
    <name evidence="2" type="ORF">T459_26957</name>
</gene>
<feature type="domain" description="F-box associated beta-propeller type 3" evidence="1">
    <location>
        <begin position="29"/>
        <end position="266"/>
    </location>
</feature>
<dbReference type="InterPro" id="IPR017451">
    <property type="entry name" value="F-box-assoc_interact_dom"/>
</dbReference>
<dbReference type="Proteomes" id="UP000222542">
    <property type="component" value="Unassembled WGS sequence"/>
</dbReference>
<dbReference type="Gramene" id="PHT67470">
    <property type="protein sequence ID" value="PHT67470"/>
    <property type="gene ID" value="T459_26957"/>
</dbReference>
<sequence>MEIFLTPSIRRWNKKDPVLFVLSIKYDGFDYVNGLFCLWSAMEHPPVIYNPTTRIVRYLPCLDSIDHRFTCYSYSFGFELDGKKYKILMSSHPLDPNSLTKHWVLTLGSNESWREIKSEPCSSLLLLSRGLCMEGFIYFLGIHEDKRCIVTFNVRTENFRIISLWADVIDVLGGIFCNLMQVKGKLAVISQSRWNVNEIYLRILQSCENEEWVKHTITFSETLCSSLMKNFIGCISGSTPDGEIVFISNSMFNGSWIVYYDLKKKS</sequence>
<dbReference type="OrthoDB" id="1249095at2759"/>
<evidence type="ECO:0000313" key="3">
    <source>
        <dbReference type="Proteomes" id="UP000222542"/>
    </source>
</evidence>
<dbReference type="OMA" id="MYNTSKA"/>